<reference evidence="9 10" key="1">
    <citation type="submission" date="2023-04" db="EMBL/GenBank/DDBJ databases">
        <title>Ectobacillus antri isolated from activated sludge.</title>
        <authorList>
            <person name="Yan P."/>
            <person name="Liu X."/>
        </authorList>
    </citation>
    <scope>NUCLEOTIDE SEQUENCE [LARGE SCALE GENOMIC DNA]</scope>
    <source>
        <strain evidence="9 10">C18H</strain>
    </source>
</reference>
<evidence type="ECO:0000256" key="6">
    <source>
        <dbReference type="ARBA" id="ARBA00022989"/>
    </source>
</evidence>
<feature type="transmembrane region" description="Helical" evidence="8">
    <location>
        <begin position="341"/>
        <end position="360"/>
    </location>
</feature>
<protein>
    <submittedName>
        <fullName evidence="9">GerAB/ArcD/ProY family transporter</fullName>
    </submittedName>
</protein>
<dbReference type="Gene3D" id="1.20.1740.10">
    <property type="entry name" value="Amino acid/polyamine transporter I"/>
    <property type="match status" value="1"/>
</dbReference>
<evidence type="ECO:0000256" key="4">
    <source>
        <dbReference type="ARBA" id="ARBA00022544"/>
    </source>
</evidence>
<dbReference type="PANTHER" id="PTHR34975:SF2">
    <property type="entry name" value="SPORE GERMINATION PROTEIN A2"/>
    <property type="match status" value="1"/>
</dbReference>
<keyword evidence="10" id="KW-1185">Reference proteome</keyword>
<feature type="transmembrane region" description="Helical" evidence="8">
    <location>
        <begin position="12"/>
        <end position="34"/>
    </location>
</feature>
<feature type="transmembrane region" description="Helical" evidence="8">
    <location>
        <begin position="270"/>
        <end position="292"/>
    </location>
</feature>
<dbReference type="InterPro" id="IPR004761">
    <property type="entry name" value="Spore_GerAB"/>
</dbReference>
<keyword evidence="5 8" id="KW-0812">Transmembrane</keyword>
<evidence type="ECO:0000313" key="10">
    <source>
        <dbReference type="Proteomes" id="UP001218246"/>
    </source>
</evidence>
<gene>
    <name evidence="9" type="ORF">P6P90_05310</name>
</gene>
<comment type="similarity">
    <text evidence="2">Belongs to the amino acid-polyamine-organocation (APC) superfamily. Spore germination protein (SGP) (TC 2.A.3.9) family.</text>
</comment>
<evidence type="ECO:0000256" key="8">
    <source>
        <dbReference type="SAM" id="Phobius"/>
    </source>
</evidence>
<dbReference type="Pfam" id="PF03845">
    <property type="entry name" value="Spore_permease"/>
    <property type="match status" value="1"/>
</dbReference>
<evidence type="ECO:0000256" key="3">
    <source>
        <dbReference type="ARBA" id="ARBA00022448"/>
    </source>
</evidence>
<dbReference type="Proteomes" id="UP001218246">
    <property type="component" value="Unassembled WGS sequence"/>
</dbReference>
<keyword evidence="3" id="KW-0813">Transport</keyword>
<dbReference type="PANTHER" id="PTHR34975">
    <property type="entry name" value="SPORE GERMINATION PROTEIN A2"/>
    <property type="match status" value="1"/>
</dbReference>
<feature type="transmembrane region" description="Helical" evidence="8">
    <location>
        <begin position="189"/>
        <end position="212"/>
    </location>
</feature>
<sequence length="371" mass="42662">MKESGAIPAAKTFEAYLVIFAVIGAQTGIGLAVFQRFVYLHARQDAIFAVALAGLYAHLTMFVIIRTLQRFKDKDIYDIHRLVFGKWFGSFLNLVAMLYCCYSVLMVTVTYFEVLTTYMFPEIPNWFVSGILIILSIYTIIGGIRVVVGLCFYSVILSSTVLFVLYQLFPYCEIENFLPLFEAPFSKMLQAVYEMSLSLAGFEGIYFYYPYIQNKEKTQKYGQIGVLLTNIVFLFLIVLAIGFFGGQEIIKSAWPTLSMYKVVKFPFFEQYQVIVLCVFMLAILPIIAIYLWGLTKGIKKHIPISQKTALYVVSIILFLCTLWFQTRSQVYTAGLYFNKTAFYIVFVYPYILFVSTWIAARRKQKKERATS</sequence>
<keyword evidence="6 8" id="KW-1133">Transmembrane helix</keyword>
<name>A0ABT6H322_9BACI</name>
<evidence type="ECO:0000256" key="7">
    <source>
        <dbReference type="ARBA" id="ARBA00023136"/>
    </source>
</evidence>
<feature type="transmembrane region" description="Helical" evidence="8">
    <location>
        <begin position="308"/>
        <end position="326"/>
    </location>
</feature>
<feature type="transmembrane region" description="Helical" evidence="8">
    <location>
        <begin position="87"/>
        <end position="111"/>
    </location>
</feature>
<feature type="transmembrane region" description="Helical" evidence="8">
    <location>
        <begin position="224"/>
        <end position="250"/>
    </location>
</feature>
<keyword evidence="4" id="KW-0309">Germination</keyword>
<comment type="subcellular location">
    <subcellularLocation>
        <location evidence="1">Membrane</location>
        <topology evidence="1">Multi-pass membrane protein</topology>
    </subcellularLocation>
</comment>
<feature type="transmembrane region" description="Helical" evidence="8">
    <location>
        <begin position="148"/>
        <end position="169"/>
    </location>
</feature>
<evidence type="ECO:0000256" key="1">
    <source>
        <dbReference type="ARBA" id="ARBA00004141"/>
    </source>
</evidence>
<evidence type="ECO:0000256" key="2">
    <source>
        <dbReference type="ARBA" id="ARBA00007998"/>
    </source>
</evidence>
<dbReference type="NCBIfam" id="TIGR00912">
    <property type="entry name" value="2A0309"/>
    <property type="match status" value="1"/>
</dbReference>
<feature type="transmembrane region" description="Helical" evidence="8">
    <location>
        <begin position="123"/>
        <end position="141"/>
    </location>
</feature>
<dbReference type="EMBL" id="JARULN010000002">
    <property type="protein sequence ID" value="MDG5753415.1"/>
    <property type="molecule type" value="Genomic_DNA"/>
</dbReference>
<evidence type="ECO:0000256" key="5">
    <source>
        <dbReference type="ARBA" id="ARBA00022692"/>
    </source>
</evidence>
<comment type="caution">
    <text evidence="9">The sequence shown here is derived from an EMBL/GenBank/DDBJ whole genome shotgun (WGS) entry which is preliminary data.</text>
</comment>
<feature type="transmembrane region" description="Helical" evidence="8">
    <location>
        <begin position="46"/>
        <end position="66"/>
    </location>
</feature>
<organism evidence="9 10">
    <name type="scientific">Ectobacillus antri</name>
    <dbReference type="NCBI Taxonomy" id="2486280"/>
    <lineage>
        <taxon>Bacteria</taxon>
        <taxon>Bacillati</taxon>
        <taxon>Bacillota</taxon>
        <taxon>Bacilli</taxon>
        <taxon>Bacillales</taxon>
        <taxon>Bacillaceae</taxon>
        <taxon>Ectobacillus</taxon>
    </lineage>
</organism>
<proteinExistence type="inferred from homology"/>
<keyword evidence="7 8" id="KW-0472">Membrane</keyword>
<dbReference type="RefSeq" id="WP_278017855.1">
    <property type="nucleotide sequence ID" value="NZ_JARRRY010000001.1"/>
</dbReference>
<evidence type="ECO:0000313" key="9">
    <source>
        <dbReference type="EMBL" id="MDG5753415.1"/>
    </source>
</evidence>
<accession>A0ABT6H322</accession>